<protein>
    <submittedName>
        <fullName evidence="2">Uncharacterized protein</fullName>
    </submittedName>
</protein>
<dbReference type="RefSeq" id="WP_113961734.1">
    <property type="nucleotide sequence ID" value="NZ_QNRR01000015.1"/>
</dbReference>
<name>A0A366H4X4_9BACT</name>
<dbReference type="EMBL" id="QNRR01000015">
    <property type="protein sequence ID" value="RBP36959.1"/>
    <property type="molecule type" value="Genomic_DNA"/>
</dbReference>
<evidence type="ECO:0000313" key="2">
    <source>
        <dbReference type="EMBL" id="RBP36959.1"/>
    </source>
</evidence>
<dbReference type="Proteomes" id="UP000253426">
    <property type="component" value="Unassembled WGS sequence"/>
</dbReference>
<proteinExistence type="predicted"/>
<gene>
    <name evidence="2" type="ORF">DES53_115100</name>
</gene>
<organism evidence="2 3">
    <name type="scientific">Roseimicrobium gellanilyticum</name>
    <dbReference type="NCBI Taxonomy" id="748857"/>
    <lineage>
        <taxon>Bacteria</taxon>
        <taxon>Pseudomonadati</taxon>
        <taxon>Verrucomicrobiota</taxon>
        <taxon>Verrucomicrobiia</taxon>
        <taxon>Verrucomicrobiales</taxon>
        <taxon>Verrucomicrobiaceae</taxon>
        <taxon>Roseimicrobium</taxon>
    </lineage>
</organism>
<comment type="caution">
    <text evidence="2">The sequence shown here is derived from an EMBL/GenBank/DDBJ whole genome shotgun (WGS) entry which is preliminary data.</text>
</comment>
<evidence type="ECO:0000313" key="3">
    <source>
        <dbReference type="Proteomes" id="UP000253426"/>
    </source>
</evidence>
<feature type="region of interest" description="Disordered" evidence="1">
    <location>
        <begin position="207"/>
        <end position="226"/>
    </location>
</feature>
<keyword evidence="3" id="KW-1185">Reference proteome</keyword>
<evidence type="ECO:0000256" key="1">
    <source>
        <dbReference type="SAM" id="MobiDB-lite"/>
    </source>
</evidence>
<dbReference type="AlphaFoldDB" id="A0A366H4X4"/>
<reference evidence="2 3" key="1">
    <citation type="submission" date="2018-06" db="EMBL/GenBank/DDBJ databases">
        <title>Genomic Encyclopedia of Type Strains, Phase IV (KMG-IV): sequencing the most valuable type-strain genomes for metagenomic binning, comparative biology and taxonomic classification.</title>
        <authorList>
            <person name="Goeker M."/>
        </authorList>
    </citation>
    <scope>NUCLEOTIDE SEQUENCE [LARGE SCALE GENOMIC DNA]</scope>
    <source>
        <strain evidence="2 3">DSM 25532</strain>
    </source>
</reference>
<sequence length="226" mass="24999">MSRHARFWFLALFLGLAVIPMVYLTFTWSPEEPLRFRLAPVPGQSHADVKVYEVEVVNTRGVPIRLYDGILWMDFGNASSRGISGAPVSSPAPAPFFAQLDIEATLSGWSSRPGSAKSARGYRLLPGRGLVIPSHGVRTCRIRMLEGDGVISQGGHLRIRYLWISQPRHLTSSAMSWIRQRAPASLKPRLPMLKLEDESGTVDYQEEQLESAPGMGQGRVATTSVR</sequence>
<accession>A0A366H4X4</accession>